<dbReference type="PROSITE" id="PS50893">
    <property type="entry name" value="ABC_TRANSPORTER_2"/>
    <property type="match status" value="1"/>
</dbReference>
<dbReference type="InterPro" id="IPR050107">
    <property type="entry name" value="ABC_carbohydrate_import_ATPase"/>
</dbReference>
<name>A0ABQ4NEE9_9BACL</name>
<keyword evidence="4" id="KW-0067">ATP-binding</keyword>
<sequence>MFGIETADEGEIRLHGRKINPRSTTEAVRLGLAYVPESRQTQGLVLTQSITRNLSLSVLNRLTNKLRLIVRKKERQLAESFISKLDIRPALADMQAGQLSGGNQQKVVIGKWLASSPKVLIIDEPTNGIDIGAKTEIHKLLRQLAESGMAIIMISSELPEILSACDRILVMRRGRMVGEFVNDGVTQVDIMNKALLGAPVSSLPEGGASA</sequence>
<dbReference type="PANTHER" id="PTHR43790:SF9">
    <property type="entry name" value="GALACTOFURANOSE TRANSPORTER ATP-BINDING PROTEIN YTFR"/>
    <property type="match status" value="1"/>
</dbReference>
<evidence type="ECO:0000313" key="6">
    <source>
        <dbReference type="EMBL" id="GIQ66608.1"/>
    </source>
</evidence>
<evidence type="ECO:0000259" key="5">
    <source>
        <dbReference type="PROSITE" id="PS50893"/>
    </source>
</evidence>
<comment type="caution">
    <text evidence="6">The sequence shown here is derived from an EMBL/GenBank/DDBJ whole genome shotgun (WGS) entry which is preliminary data.</text>
</comment>
<dbReference type="CDD" id="cd03215">
    <property type="entry name" value="ABC_Carb_Monos_II"/>
    <property type="match status" value="1"/>
</dbReference>
<dbReference type="InterPro" id="IPR003439">
    <property type="entry name" value="ABC_transporter-like_ATP-bd"/>
</dbReference>
<proteinExistence type="predicted"/>
<dbReference type="Proteomes" id="UP000680304">
    <property type="component" value="Unassembled WGS sequence"/>
</dbReference>
<dbReference type="PROSITE" id="PS00211">
    <property type="entry name" value="ABC_TRANSPORTER_1"/>
    <property type="match status" value="1"/>
</dbReference>
<keyword evidence="1" id="KW-0813">Transport</keyword>
<keyword evidence="3" id="KW-0547">Nucleotide-binding</keyword>
<dbReference type="Pfam" id="PF00005">
    <property type="entry name" value="ABC_tran"/>
    <property type="match status" value="1"/>
</dbReference>
<dbReference type="Gene3D" id="3.40.50.300">
    <property type="entry name" value="P-loop containing nucleotide triphosphate hydrolases"/>
    <property type="match status" value="1"/>
</dbReference>
<gene>
    <name evidence="6" type="ORF">PACILC2_51760</name>
</gene>
<keyword evidence="2" id="KW-0677">Repeat</keyword>
<dbReference type="InterPro" id="IPR017871">
    <property type="entry name" value="ABC_transporter-like_CS"/>
</dbReference>
<dbReference type="PANTHER" id="PTHR43790">
    <property type="entry name" value="CARBOHYDRATE TRANSPORT ATP-BINDING PROTEIN MG119-RELATED"/>
    <property type="match status" value="1"/>
</dbReference>
<accession>A0ABQ4NEE9</accession>
<evidence type="ECO:0000313" key="7">
    <source>
        <dbReference type="Proteomes" id="UP000680304"/>
    </source>
</evidence>
<evidence type="ECO:0000256" key="4">
    <source>
        <dbReference type="ARBA" id="ARBA00022840"/>
    </source>
</evidence>
<evidence type="ECO:0000256" key="2">
    <source>
        <dbReference type="ARBA" id="ARBA00022737"/>
    </source>
</evidence>
<keyword evidence="7" id="KW-1185">Reference proteome</keyword>
<protein>
    <recommendedName>
        <fullName evidence="5">ABC transporter domain-containing protein</fullName>
    </recommendedName>
</protein>
<evidence type="ECO:0000256" key="1">
    <source>
        <dbReference type="ARBA" id="ARBA00022448"/>
    </source>
</evidence>
<organism evidence="6 7">
    <name type="scientific">Paenibacillus cisolokensis</name>
    <dbReference type="NCBI Taxonomy" id="1658519"/>
    <lineage>
        <taxon>Bacteria</taxon>
        <taxon>Bacillati</taxon>
        <taxon>Bacillota</taxon>
        <taxon>Bacilli</taxon>
        <taxon>Bacillales</taxon>
        <taxon>Paenibacillaceae</taxon>
        <taxon>Paenibacillus</taxon>
    </lineage>
</organism>
<evidence type="ECO:0000256" key="3">
    <source>
        <dbReference type="ARBA" id="ARBA00022741"/>
    </source>
</evidence>
<reference evidence="6 7" key="1">
    <citation type="submission" date="2021-04" db="EMBL/GenBank/DDBJ databases">
        <title>Draft genome sequence of Paenibacillus cisolokensis, LC2-13A.</title>
        <authorList>
            <person name="Uke A."/>
            <person name="Chhe C."/>
            <person name="Baramee S."/>
            <person name="Kosugi A."/>
        </authorList>
    </citation>
    <scope>NUCLEOTIDE SEQUENCE [LARGE SCALE GENOMIC DNA]</scope>
    <source>
        <strain evidence="6 7">LC2-13A</strain>
    </source>
</reference>
<feature type="domain" description="ABC transporter" evidence="5">
    <location>
        <begin position="4"/>
        <end position="198"/>
    </location>
</feature>
<dbReference type="SUPFAM" id="SSF52540">
    <property type="entry name" value="P-loop containing nucleoside triphosphate hydrolases"/>
    <property type="match status" value="1"/>
</dbReference>
<dbReference type="InterPro" id="IPR027417">
    <property type="entry name" value="P-loop_NTPase"/>
</dbReference>
<dbReference type="EMBL" id="BOVJ01000195">
    <property type="protein sequence ID" value="GIQ66608.1"/>
    <property type="molecule type" value="Genomic_DNA"/>
</dbReference>